<evidence type="ECO:0000256" key="5">
    <source>
        <dbReference type="PIRSR" id="PIRSR602081-2"/>
    </source>
</evidence>
<evidence type="ECO:0000256" key="1">
    <source>
        <dbReference type="ARBA" id="ARBA00022630"/>
    </source>
</evidence>
<dbReference type="InterPro" id="IPR014729">
    <property type="entry name" value="Rossmann-like_a/b/a_fold"/>
</dbReference>
<feature type="binding site" evidence="4">
    <location>
        <begin position="231"/>
        <end position="235"/>
    </location>
    <ligand>
        <name>FAD</name>
        <dbReference type="ChEBI" id="CHEBI:57692"/>
    </ligand>
</feature>
<evidence type="ECO:0000256" key="6">
    <source>
        <dbReference type="RuleBase" id="RU004182"/>
    </source>
</evidence>
<dbReference type="eggNOG" id="COG0415">
    <property type="taxonomic scope" value="Bacteria"/>
</dbReference>
<proteinExistence type="inferred from homology"/>
<keyword evidence="1 4" id="KW-0285">Flavoprotein</keyword>
<feature type="binding site" evidence="4">
    <location>
        <position position="263"/>
    </location>
    <ligand>
        <name>FAD</name>
        <dbReference type="ChEBI" id="CHEBI:57692"/>
    </ligand>
</feature>
<dbReference type="Pfam" id="PF00875">
    <property type="entry name" value="DNA_photolyase"/>
    <property type="match status" value="1"/>
</dbReference>
<organism evidence="9 10">
    <name type="scientific">Streptacidiphilus jiangxiensis</name>
    <dbReference type="NCBI Taxonomy" id="235985"/>
    <lineage>
        <taxon>Bacteria</taxon>
        <taxon>Bacillati</taxon>
        <taxon>Actinomycetota</taxon>
        <taxon>Actinomycetes</taxon>
        <taxon>Kitasatosporales</taxon>
        <taxon>Streptomycetaceae</taxon>
        <taxon>Streptacidiphilus</taxon>
    </lineage>
</organism>
<dbReference type="RefSeq" id="WP_042451050.1">
    <property type="nucleotide sequence ID" value="NZ_BBPN01000021.1"/>
</dbReference>
<evidence type="ECO:0000256" key="2">
    <source>
        <dbReference type="ARBA" id="ARBA00022827"/>
    </source>
</evidence>
<dbReference type="InterPro" id="IPR005101">
    <property type="entry name" value="Cryptochr/Photolyase_FAD-bd"/>
</dbReference>
<comment type="cofactor">
    <cofactor evidence="4">
        <name>FAD</name>
        <dbReference type="ChEBI" id="CHEBI:57692"/>
    </cofactor>
    <text evidence="4">Binds 1 FAD per subunit.</text>
</comment>
<feature type="binding site" evidence="4">
    <location>
        <position position="219"/>
    </location>
    <ligand>
        <name>FAD</name>
        <dbReference type="ChEBI" id="CHEBI:57692"/>
    </ligand>
</feature>
<comment type="similarity">
    <text evidence="6">Belongs to the DNA photolyase family.</text>
</comment>
<dbReference type="Proteomes" id="UP000183015">
    <property type="component" value="Unassembled WGS sequence"/>
</dbReference>
<dbReference type="GO" id="GO:0006139">
    <property type="term" value="P:nucleobase-containing compound metabolic process"/>
    <property type="evidence" value="ECO:0007669"/>
    <property type="project" value="UniProtKB-ARBA"/>
</dbReference>
<dbReference type="Pfam" id="PF03441">
    <property type="entry name" value="FAD_binding_7"/>
    <property type="match status" value="1"/>
</dbReference>
<gene>
    <name evidence="9" type="ORF">SAMN05414137_106216</name>
</gene>
<feature type="site" description="Electron transfer via tryptophanyl radical" evidence="5">
    <location>
        <position position="371"/>
    </location>
</feature>
<dbReference type="Gene3D" id="3.40.50.620">
    <property type="entry name" value="HUPs"/>
    <property type="match status" value="1"/>
</dbReference>
<evidence type="ECO:0000256" key="3">
    <source>
        <dbReference type="ARBA" id="ARBA00022991"/>
    </source>
</evidence>
<evidence type="ECO:0000256" key="7">
    <source>
        <dbReference type="SAM" id="MobiDB-lite"/>
    </source>
</evidence>
<reference evidence="10" key="1">
    <citation type="submission" date="2016-10" db="EMBL/GenBank/DDBJ databases">
        <authorList>
            <person name="Varghese N."/>
        </authorList>
    </citation>
    <scope>NUCLEOTIDE SEQUENCE [LARGE SCALE GENOMIC DNA]</scope>
    <source>
        <strain evidence="10">DSM 45096 / BCRC 16803 / CGMCC 4.1857 / CIP 109030 / JCM 12277 / KCTC 19219 / NBRC 100920 / 33214</strain>
    </source>
</reference>
<dbReference type="GO" id="GO:0071949">
    <property type="term" value="F:FAD binding"/>
    <property type="evidence" value="ECO:0007669"/>
    <property type="project" value="TreeGrafter"/>
</dbReference>
<dbReference type="SUPFAM" id="SSF52425">
    <property type="entry name" value="Cryptochrome/photolyase, N-terminal domain"/>
    <property type="match status" value="1"/>
</dbReference>
<dbReference type="PROSITE" id="PS00394">
    <property type="entry name" value="DNA_PHOTOLYASES_1_1"/>
    <property type="match status" value="1"/>
</dbReference>
<feature type="domain" description="Photolyase/cryptochrome alpha/beta" evidence="8">
    <location>
        <begin position="2"/>
        <end position="132"/>
    </location>
</feature>
<dbReference type="STRING" id="235985.SAMN05414137_106216"/>
<dbReference type="PANTHER" id="PTHR11455">
    <property type="entry name" value="CRYPTOCHROME"/>
    <property type="match status" value="1"/>
</dbReference>
<evidence type="ECO:0000313" key="10">
    <source>
        <dbReference type="Proteomes" id="UP000183015"/>
    </source>
</evidence>
<feature type="region of interest" description="Disordered" evidence="7">
    <location>
        <begin position="180"/>
        <end position="200"/>
    </location>
</feature>
<dbReference type="PRINTS" id="PR00147">
    <property type="entry name" value="DNAPHOTLYASE"/>
</dbReference>
<feature type="site" description="Electron transfer via tryptophanyl radical" evidence="5">
    <location>
        <position position="348"/>
    </location>
</feature>
<protein>
    <submittedName>
        <fullName evidence="9">Deoxyribodipyrimidine photo-lyase</fullName>
    </submittedName>
</protein>
<dbReference type="InterPro" id="IPR036134">
    <property type="entry name" value="Crypto/Photolyase_FAD-like_sf"/>
</dbReference>
<dbReference type="PANTHER" id="PTHR11455:SF9">
    <property type="entry name" value="CRYPTOCHROME CIRCADIAN CLOCK 5 ISOFORM X1"/>
    <property type="match status" value="1"/>
</dbReference>
<dbReference type="AlphaFoldDB" id="A0A1H7N5B2"/>
<dbReference type="InterPro" id="IPR018394">
    <property type="entry name" value="DNA_photolyase_1_CS_C"/>
</dbReference>
<dbReference type="Gene3D" id="1.10.579.10">
    <property type="entry name" value="DNA Cyclobutane Dipyrimidine Photolyase, subunit A, domain 3"/>
    <property type="match status" value="1"/>
</dbReference>
<dbReference type="GO" id="GO:0003677">
    <property type="term" value="F:DNA binding"/>
    <property type="evidence" value="ECO:0007669"/>
    <property type="project" value="TreeGrafter"/>
</dbReference>
<dbReference type="GO" id="GO:0003904">
    <property type="term" value="F:deoxyribodipyrimidine photo-lyase activity"/>
    <property type="evidence" value="ECO:0007669"/>
    <property type="project" value="TreeGrafter"/>
</dbReference>
<dbReference type="Gene3D" id="1.25.40.80">
    <property type="match status" value="1"/>
</dbReference>
<feature type="site" description="Electron transfer via tryptophanyl radical" evidence="5">
    <location>
        <position position="295"/>
    </location>
</feature>
<dbReference type="InterPro" id="IPR002081">
    <property type="entry name" value="Cryptochrome/DNA_photolyase_1"/>
</dbReference>
<dbReference type="EMBL" id="FOAZ01000006">
    <property type="protein sequence ID" value="SEL18683.1"/>
    <property type="molecule type" value="Genomic_DNA"/>
</dbReference>
<keyword evidence="10" id="KW-1185">Reference proteome</keyword>
<dbReference type="GO" id="GO:0009416">
    <property type="term" value="P:response to light stimulus"/>
    <property type="evidence" value="ECO:0007669"/>
    <property type="project" value="TreeGrafter"/>
</dbReference>
<evidence type="ECO:0000313" key="9">
    <source>
        <dbReference type="EMBL" id="SEL18683.1"/>
    </source>
</evidence>
<dbReference type="OrthoDB" id="9772484at2"/>
<accession>A0A1H7N5B2</accession>
<dbReference type="GO" id="GO:0006950">
    <property type="term" value="P:response to stress"/>
    <property type="evidence" value="ECO:0007669"/>
    <property type="project" value="UniProtKB-ARBA"/>
</dbReference>
<keyword evidence="2 4" id="KW-0274">FAD</keyword>
<feature type="binding site" evidence="4">
    <location>
        <begin position="361"/>
        <end position="363"/>
    </location>
    <ligand>
        <name>FAD</name>
        <dbReference type="ChEBI" id="CHEBI:57692"/>
    </ligand>
</feature>
<dbReference type="InterPro" id="IPR006050">
    <property type="entry name" value="DNA_photolyase_N"/>
</dbReference>
<keyword evidence="9" id="KW-0456">Lyase</keyword>
<sequence length="456" mass="50139">MTVRICLFTRDLRLADNPVLFAASAGGREAVVPVFVSDPAVAAAGFAAPNRLAFLHDCLANLDGALRERGSRLVLRRGSAAEEVARLVHDTGASEVHLAADHSAFARAREERLRAAVGGAGARLVTQEAVVTAVAPGAVTPTGSDHYAVFTPYLRRWSQVPQRRPLPPPRGLLTPAALASAPLPHRPPVDRLSPQLAKGGESEARARMRRWLDGHLDDYEDEHDTLANDLTSRFSPDLHFGSLSATELVHRARTAASPGARAFERQLAWRDFHHQVLAARPDAAHADYRSRHDRWRDDPAELEAWRQGRTGYPLVDAGMRQLSAEGWMHNRARMVTASFLCKTLGLDWREGARHFLSLLVDGDVANNQLNWQWVAGTGTDTRPNRVLNPVAQAKRYDPDGAYVRRWVPELARLSAPAIFEPWRLPSALRAELGYPAPLVALDAALARFRARRGVAA</sequence>
<dbReference type="SUPFAM" id="SSF48173">
    <property type="entry name" value="Cryptochrome/photolyase FAD-binding domain"/>
    <property type="match status" value="1"/>
</dbReference>
<keyword evidence="3 6" id="KW-0157">Chromophore</keyword>
<name>A0A1H7N5B2_STRJI</name>
<evidence type="ECO:0000256" key="4">
    <source>
        <dbReference type="PIRSR" id="PIRSR602081-1"/>
    </source>
</evidence>
<dbReference type="InterPro" id="IPR036155">
    <property type="entry name" value="Crypto/Photolyase_N_sf"/>
</dbReference>
<dbReference type="PROSITE" id="PS51645">
    <property type="entry name" value="PHR_CRY_ALPHA_BETA"/>
    <property type="match status" value="1"/>
</dbReference>
<dbReference type="PROSITE" id="PS00691">
    <property type="entry name" value="DNA_PHOTOLYASES_1_2"/>
    <property type="match status" value="1"/>
</dbReference>
<evidence type="ECO:0000259" key="8">
    <source>
        <dbReference type="PROSITE" id="PS51645"/>
    </source>
</evidence>